<evidence type="ECO:0000313" key="3">
    <source>
        <dbReference type="EnsemblMetazoa" id="ACUA012351-PA"/>
    </source>
</evidence>
<accession>A0A182M8W0</accession>
<feature type="region of interest" description="Disordered" evidence="1">
    <location>
        <begin position="155"/>
        <end position="192"/>
    </location>
</feature>
<dbReference type="PANTHER" id="PTHR23210">
    <property type="entry name" value="ACTIVATING TRANSCRIPTION FACTOR 7 INTERACTING PROTEIN"/>
    <property type="match status" value="1"/>
</dbReference>
<feature type="compositionally biased region" description="Basic and acidic residues" evidence="1">
    <location>
        <begin position="214"/>
        <end position="226"/>
    </location>
</feature>
<reference evidence="4" key="1">
    <citation type="submission" date="2013-09" db="EMBL/GenBank/DDBJ databases">
        <title>The Genome Sequence of Anopheles culicifacies species A.</title>
        <authorList>
            <consortium name="The Broad Institute Genomics Platform"/>
            <person name="Neafsey D.E."/>
            <person name="Besansky N."/>
            <person name="Howell P."/>
            <person name="Walton C."/>
            <person name="Young S.K."/>
            <person name="Zeng Q."/>
            <person name="Gargeya S."/>
            <person name="Fitzgerald M."/>
            <person name="Haas B."/>
            <person name="Abouelleil A."/>
            <person name="Allen A.W."/>
            <person name="Alvarado L."/>
            <person name="Arachchi H.M."/>
            <person name="Berlin A.M."/>
            <person name="Chapman S.B."/>
            <person name="Gainer-Dewar J."/>
            <person name="Goldberg J."/>
            <person name="Griggs A."/>
            <person name="Gujja S."/>
            <person name="Hansen M."/>
            <person name="Howarth C."/>
            <person name="Imamovic A."/>
            <person name="Ireland A."/>
            <person name="Larimer J."/>
            <person name="McCowan C."/>
            <person name="Murphy C."/>
            <person name="Pearson M."/>
            <person name="Poon T.W."/>
            <person name="Priest M."/>
            <person name="Roberts A."/>
            <person name="Saif S."/>
            <person name="Shea T."/>
            <person name="Sisk P."/>
            <person name="Sykes S."/>
            <person name="Wortman J."/>
            <person name="Nusbaum C."/>
            <person name="Birren B."/>
        </authorList>
    </citation>
    <scope>NUCLEOTIDE SEQUENCE [LARGE SCALE GENOMIC DNA]</scope>
    <source>
        <strain evidence="4">A-37</strain>
    </source>
</reference>
<feature type="compositionally biased region" description="Low complexity" evidence="1">
    <location>
        <begin position="942"/>
        <end position="951"/>
    </location>
</feature>
<feature type="compositionally biased region" description="Basic and acidic residues" evidence="1">
    <location>
        <begin position="93"/>
        <end position="103"/>
    </location>
</feature>
<sequence length="1232" mass="133892">MHARQWYAITRPEALGFVCVGFGCECIRERSTAYAQIMMDVDQPVSSTTGDEQAELDAESSHGKVTDKASNTIVQENDELPALLISDSEEDEPPKAPSKENKPVDISGISPIETSVANVNDKCDDSRNETTVHPTQEISALSAVDEDEISLVENIDLTGTSSAEDSTVNEPSSERKAPSVVKTPTLTKPSSEMTAQELLESLLEAQEEAFASQKAEETSQSKDADKTINTSEVRQITKNNVDSAVGEIAKDTPNAVETGEGSLKKDALVVDDECLLEEMVNEPEKQQEMDIDEHPTGTNNSSCSEDGSGASHNSDDGENVKTSKRYDNDDIVTLSVESGEMEECSEPPRKRARSVAFNADSESKSGTSEFTFHDIENNTVQNEKPSENVASNTENMYHGTKHLDLHSEGTTNLSEIERKPTSDALADKSQTVLMIGSSDTSNDNGDLLNGGPQQKQSIAVGDSQQQQCIAAGDSKQQQGIAVGDEKSVQPEKVSVCPDVLVIDDDDDETDVTSDKVQDLDDKKTDALEENSKQMISPSATTVKSPNVDDASSQQLSPTPKEKLEPKPMAMEFLQRFNKSISTMTRLDLEQLVLQKIGEIVVHQSENAELRRIVKRQSAKLQGYERTITDMSSHYEGLKLVAERAVEDMKKRAKSFVAPVKITRAVGLQVSRPAMEMGSSYKSANLSRIMLEKRKASASAIVTMNGVFENRAQTKPGEPINKATQPTATFTSGQQNASANMNRSNNTSPMTTARITPNIPMANGLMRTLSSQVGKHNNSTSTTNASITTGGSTVKLATTLSKDGPGASIANTATFASTSPNTGSAANSITGGIESPVRKKFHKFTPKRPPLSPYQQAQQEKQARQQQELLVQQIHEQSQQAQRKAQINVRSDLPQTEISPARMSMDANARQRSITAQGRLLNTNHQIPVSQNYQIVPLGATRTTSSMTNSTTPQLSEPKSNSQPATTVASSANDSLIDLTEEDDTSGRESGIVPSMQAKRMKSSHSGPFTSTPPMSGNQGTQNASNQNARFQPKITTINGNETVPAGASTTSAGSVNQFNRAAVRAPLNVNRTTNALQPLRQPLYNGNLPRLAPISSADALIKRAILSALPQPGPQPSDPTWKLSPPQPLICVNNVQTGIVISWTMPPMADLYATIETYQIYAYQELTNSTAQEEWRHVGDVKALLLPMAVTLTQFQKNQRYYFAVRAIDEHKRVGKFCEPRTWNESNERTNN</sequence>
<dbReference type="InterPro" id="IPR013783">
    <property type="entry name" value="Ig-like_fold"/>
</dbReference>
<dbReference type="STRING" id="139723.A0A182M8W0"/>
<dbReference type="Proteomes" id="UP000075883">
    <property type="component" value="Unassembled WGS sequence"/>
</dbReference>
<feature type="compositionally biased region" description="Basic and acidic residues" evidence="1">
    <location>
        <begin position="121"/>
        <end position="130"/>
    </location>
</feature>
<dbReference type="CDD" id="cd00063">
    <property type="entry name" value="FN3"/>
    <property type="match status" value="1"/>
</dbReference>
<feature type="compositionally biased region" description="Polar residues" evidence="1">
    <location>
        <begin position="1003"/>
        <end position="1026"/>
    </location>
</feature>
<feature type="region of interest" description="Disordered" evidence="1">
    <location>
        <begin position="279"/>
        <end position="472"/>
    </location>
</feature>
<name>A0A182M8W0_9DIPT</name>
<feature type="region of interest" description="Disordered" evidence="1">
    <location>
        <begin position="731"/>
        <end position="755"/>
    </location>
</feature>
<proteinExistence type="predicted"/>
<feature type="compositionally biased region" description="Polar residues" evidence="1">
    <location>
        <begin position="532"/>
        <end position="557"/>
    </location>
</feature>
<dbReference type="Pfam" id="PF16794">
    <property type="entry name" value="fn3_4"/>
    <property type="match status" value="1"/>
</dbReference>
<feature type="compositionally biased region" description="Acidic residues" evidence="1">
    <location>
        <begin position="501"/>
        <end position="511"/>
    </location>
</feature>
<evidence type="ECO:0000256" key="1">
    <source>
        <dbReference type="SAM" id="MobiDB-lite"/>
    </source>
</evidence>
<feature type="region of interest" description="Disordered" evidence="1">
    <location>
        <begin position="45"/>
        <end position="134"/>
    </location>
</feature>
<feature type="region of interest" description="Disordered" evidence="1">
    <location>
        <begin position="207"/>
        <end position="261"/>
    </location>
</feature>
<feature type="compositionally biased region" description="Polar residues" evidence="1">
    <location>
        <begin position="952"/>
        <end position="973"/>
    </location>
</feature>
<feature type="compositionally biased region" description="Polar residues" evidence="1">
    <location>
        <begin position="227"/>
        <end position="242"/>
    </location>
</feature>
<feature type="compositionally biased region" description="Low complexity" evidence="1">
    <location>
        <begin position="854"/>
        <end position="866"/>
    </location>
</feature>
<dbReference type="SMART" id="SM00060">
    <property type="entry name" value="FN3"/>
    <property type="match status" value="1"/>
</dbReference>
<dbReference type="PANTHER" id="PTHR23210:SF26">
    <property type="entry name" value="ACTIVATING TRANSCRIPTION FACTOR 7-INTERACTING PROTEIN 1"/>
    <property type="match status" value="1"/>
</dbReference>
<dbReference type="GO" id="GO:0005634">
    <property type="term" value="C:nucleus"/>
    <property type="evidence" value="ECO:0007669"/>
    <property type="project" value="TreeGrafter"/>
</dbReference>
<reference evidence="3" key="2">
    <citation type="submission" date="2020-05" db="UniProtKB">
        <authorList>
            <consortium name="EnsemblMetazoa"/>
        </authorList>
    </citation>
    <scope>IDENTIFICATION</scope>
    <source>
        <strain evidence="3">A-37</strain>
    </source>
</reference>
<dbReference type="GO" id="GO:0003712">
    <property type="term" value="F:transcription coregulator activity"/>
    <property type="evidence" value="ECO:0007669"/>
    <property type="project" value="TreeGrafter"/>
</dbReference>
<feature type="region of interest" description="Disordered" evidence="1">
    <location>
        <begin position="812"/>
        <end position="866"/>
    </location>
</feature>
<keyword evidence="4" id="KW-1185">Reference proteome</keyword>
<feature type="compositionally biased region" description="Polar residues" evidence="1">
    <location>
        <begin position="157"/>
        <end position="171"/>
    </location>
</feature>
<feature type="compositionally biased region" description="Basic and acidic residues" evidence="1">
    <location>
        <begin position="282"/>
        <end position="295"/>
    </location>
</feature>
<dbReference type="Gene3D" id="2.60.40.10">
    <property type="entry name" value="Immunoglobulins"/>
    <property type="match status" value="1"/>
</dbReference>
<feature type="compositionally biased region" description="Polar residues" evidence="1">
    <location>
        <begin position="451"/>
        <end position="472"/>
    </location>
</feature>
<dbReference type="EMBL" id="AXCM01002472">
    <property type="status" value="NOT_ANNOTATED_CDS"/>
    <property type="molecule type" value="Genomic_DNA"/>
</dbReference>
<dbReference type="EnsemblMetazoa" id="ACUA012351-RA">
    <property type="protein sequence ID" value="ACUA012351-PA"/>
    <property type="gene ID" value="ACUA012351"/>
</dbReference>
<feature type="compositionally biased region" description="Polar residues" evidence="1">
    <location>
        <begin position="377"/>
        <end position="395"/>
    </location>
</feature>
<feature type="compositionally biased region" description="Polar residues" evidence="1">
    <location>
        <begin position="182"/>
        <end position="192"/>
    </location>
</feature>
<evidence type="ECO:0000259" key="2">
    <source>
        <dbReference type="PROSITE" id="PS50853"/>
    </source>
</evidence>
<dbReference type="PROSITE" id="PS50853">
    <property type="entry name" value="FN3"/>
    <property type="match status" value="1"/>
</dbReference>
<dbReference type="GO" id="GO:0006355">
    <property type="term" value="P:regulation of DNA-templated transcription"/>
    <property type="evidence" value="ECO:0007669"/>
    <property type="project" value="TreeGrafter"/>
</dbReference>
<feature type="compositionally biased region" description="Basic and acidic residues" evidence="1">
    <location>
        <begin position="313"/>
        <end position="328"/>
    </location>
</feature>
<dbReference type="InterPro" id="IPR036116">
    <property type="entry name" value="FN3_sf"/>
</dbReference>
<dbReference type="PROSITE" id="PS51257">
    <property type="entry name" value="PROKAR_LIPOPROTEIN"/>
    <property type="match status" value="1"/>
</dbReference>
<dbReference type="VEuPathDB" id="VectorBase:ACUA012351"/>
<feature type="compositionally biased region" description="Polar residues" evidence="1">
    <location>
        <begin position="428"/>
        <end position="444"/>
    </location>
</feature>
<dbReference type="AlphaFoldDB" id="A0A182M8W0"/>
<feature type="compositionally biased region" description="Polar residues" evidence="1">
    <location>
        <begin position="296"/>
        <end position="305"/>
    </location>
</feature>
<feature type="compositionally biased region" description="Polar residues" evidence="1">
    <location>
        <begin position="812"/>
        <end position="829"/>
    </location>
</feature>
<evidence type="ECO:0000313" key="4">
    <source>
        <dbReference type="Proteomes" id="UP000075883"/>
    </source>
</evidence>
<feature type="region of interest" description="Disordered" evidence="1">
    <location>
        <begin position="499"/>
        <end position="563"/>
    </location>
</feature>
<dbReference type="InterPro" id="IPR003961">
    <property type="entry name" value="FN3_dom"/>
</dbReference>
<feature type="domain" description="Fibronectin type-III" evidence="2">
    <location>
        <begin position="1125"/>
        <end position="1229"/>
    </location>
</feature>
<feature type="compositionally biased region" description="Basic and acidic residues" evidence="1">
    <location>
        <begin position="512"/>
        <end position="531"/>
    </location>
</feature>
<feature type="region of interest" description="Disordered" evidence="1">
    <location>
        <begin position="942"/>
        <end position="1026"/>
    </location>
</feature>
<dbReference type="GO" id="GO:0005667">
    <property type="term" value="C:transcription regulator complex"/>
    <property type="evidence" value="ECO:0007669"/>
    <property type="project" value="TreeGrafter"/>
</dbReference>
<dbReference type="SUPFAM" id="SSF49265">
    <property type="entry name" value="Fibronectin type III"/>
    <property type="match status" value="1"/>
</dbReference>
<organism evidence="3 4">
    <name type="scientific">Anopheles culicifacies</name>
    <dbReference type="NCBI Taxonomy" id="139723"/>
    <lineage>
        <taxon>Eukaryota</taxon>
        <taxon>Metazoa</taxon>
        <taxon>Ecdysozoa</taxon>
        <taxon>Arthropoda</taxon>
        <taxon>Hexapoda</taxon>
        <taxon>Insecta</taxon>
        <taxon>Pterygota</taxon>
        <taxon>Neoptera</taxon>
        <taxon>Endopterygota</taxon>
        <taxon>Diptera</taxon>
        <taxon>Nematocera</taxon>
        <taxon>Culicoidea</taxon>
        <taxon>Culicidae</taxon>
        <taxon>Anophelinae</taxon>
        <taxon>Anopheles</taxon>
        <taxon>culicifacies species complex</taxon>
    </lineage>
</organism>
<dbReference type="InterPro" id="IPR056565">
    <property type="entry name" value="Fn3_ATF7IP"/>
</dbReference>
<protein>
    <recommendedName>
        <fullName evidence="2">Fibronectin type-III domain-containing protein</fullName>
    </recommendedName>
</protein>
<dbReference type="InterPro" id="IPR026085">
    <property type="entry name" value="ATF7-int"/>
</dbReference>
<feature type="compositionally biased region" description="Polar residues" evidence="1">
    <location>
        <begin position="731"/>
        <end position="754"/>
    </location>
</feature>